<dbReference type="AlphaFoldDB" id="A0A1V5SL56"/>
<reference evidence="1" key="1">
    <citation type="submission" date="2017-02" db="EMBL/GenBank/DDBJ databases">
        <title>Delving into the versatile metabolic prowess of the omnipresent phylum Bacteroidetes.</title>
        <authorList>
            <person name="Nobu M.K."/>
            <person name="Mei R."/>
            <person name="Narihiro T."/>
            <person name="Kuroda K."/>
            <person name="Liu W.-T."/>
        </authorList>
    </citation>
    <scope>NUCLEOTIDE SEQUENCE</scope>
    <source>
        <strain evidence="1">ADurb.Bin276</strain>
    </source>
</reference>
<dbReference type="PANTHER" id="PTHR30348">
    <property type="entry name" value="UNCHARACTERIZED PROTEIN YECE"/>
    <property type="match status" value="1"/>
</dbReference>
<dbReference type="SUPFAM" id="SSF117396">
    <property type="entry name" value="TM1631-like"/>
    <property type="match status" value="1"/>
</dbReference>
<organism evidence="1">
    <name type="scientific">Candidatus Atribacter allofermentans</name>
    <dbReference type="NCBI Taxonomy" id="1852833"/>
    <lineage>
        <taxon>Bacteria</taxon>
        <taxon>Pseudomonadati</taxon>
        <taxon>Atribacterota</taxon>
        <taxon>Atribacteria</taxon>
        <taxon>Atribacterales</taxon>
        <taxon>Atribacteraceae</taxon>
        <taxon>Atribacter</taxon>
    </lineage>
</organism>
<protein>
    <recommendedName>
        <fullName evidence="2">DUF72 domain-containing protein</fullName>
    </recommendedName>
</protein>
<dbReference type="InterPro" id="IPR036520">
    <property type="entry name" value="UPF0759_sf"/>
</dbReference>
<dbReference type="EMBL" id="MWBQ01000170">
    <property type="protein sequence ID" value="OQA55207.1"/>
    <property type="molecule type" value="Genomic_DNA"/>
</dbReference>
<dbReference type="Proteomes" id="UP000485569">
    <property type="component" value="Unassembled WGS sequence"/>
</dbReference>
<name>A0A1V5SL56_9BACT</name>
<comment type="caution">
    <text evidence="1">The sequence shown here is derived from an EMBL/GenBank/DDBJ whole genome shotgun (WGS) entry which is preliminary data.</text>
</comment>
<sequence length="233" mass="28113">MEFYVGTSGWYYSWNKEKNFTWYVNNSQLNAVELNASFYRFPFPNQVKSWAQKGRGIRFSIKVSRRITHIHRLNQESYPVFEAFIRLFKPLESLIDFYFFQFPPSFTPKQFDTLVHFFSFLPHSFQGRIAVEMRNPEWFQKKWIKELEQIPVVFVSVDSPDFQNQIILSNQIIYIRFHGRTGWYNHNYLPHELEEVANQCCSLKPDKIYAFFNNNHFMLDNAQYFFQTLKATV</sequence>
<accession>A0A1V5SL56</accession>
<evidence type="ECO:0000313" key="1">
    <source>
        <dbReference type="EMBL" id="OQA55207.1"/>
    </source>
</evidence>
<dbReference type="PANTHER" id="PTHR30348:SF4">
    <property type="entry name" value="DUF72 DOMAIN-CONTAINING PROTEIN"/>
    <property type="match status" value="1"/>
</dbReference>
<gene>
    <name evidence="1" type="ORF">BWY41_01737</name>
</gene>
<dbReference type="Pfam" id="PF01904">
    <property type="entry name" value="DUF72"/>
    <property type="match status" value="1"/>
</dbReference>
<dbReference type="Gene3D" id="3.20.20.410">
    <property type="entry name" value="Protein of unknown function UPF0759"/>
    <property type="match status" value="1"/>
</dbReference>
<evidence type="ECO:0008006" key="2">
    <source>
        <dbReference type="Google" id="ProtNLM"/>
    </source>
</evidence>
<dbReference type="InterPro" id="IPR002763">
    <property type="entry name" value="DUF72"/>
</dbReference>
<proteinExistence type="predicted"/>